<evidence type="ECO:0000259" key="3">
    <source>
        <dbReference type="PROSITE" id="PS50011"/>
    </source>
</evidence>
<sequence>MNSRRRNAIPFTARPATISETPHYTTISPSSPPTRRTTLSYLTPLYDYVEPEPYQQRDVSTRRSSASSHASDLPRTPSSGQYSPITTRQRSSGSDLGFSLSEAEVNPVIAFRQLLEVHRARVHKSERQPLGTPSLSARSASVNTSLAGRRPFTRVHRVLPSSMTDVTSTFEVGANRNTVGRTRRTSETRGVDSDCFEEEDSEDEQEPLTLSTGTWRKLKTRFEGGGLKESNRLKQELVAMQEDIYRCEEELRSREASLKIREEAVNRKEDELRQAQRTLDIKTSKIRDGMEDSMENDEAQWTIDDIHRKLVVARNGCSTPILRQRLFSILQGLCATYDRVPTGMFVEVECDKAVGPVALKLLRIYQITDAAGRAKLKRASVRICDYIKQCQDRGDVFEPSQINSWISQIILGLASLHHEGIIHGDLRAANILLDPDLHVRVADFGLAQLSDDIGTQATTLERTPNWLAPELLDPTKFGMTSCKPTKAGDVFAFGCVCVELYTGQPPFAGLPLFQVITHVTNGDRPEKPLCYGRQAMSDSLWQLVLCCISTDSINRPTAADAAASLNVTLSQAES</sequence>
<evidence type="ECO:0000256" key="2">
    <source>
        <dbReference type="SAM" id="MobiDB-lite"/>
    </source>
</evidence>
<feature type="compositionally biased region" description="Polar residues" evidence="2">
    <location>
        <begin position="18"/>
        <end position="38"/>
    </location>
</feature>
<name>A0ABP1DX98_9APHY</name>
<feature type="compositionally biased region" description="Acidic residues" evidence="2">
    <location>
        <begin position="194"/>
        <end position="206"/>
    </location>
</feature>
<dbReference type="Gene3D" id="1.10.510.10">
    <property type="entry name" value="Transferase(Phosphotransferase) domain 1"/>
    <property type="match status" value="1"/>
</dbReference>
<feature type="compositionally biased region" description="Polar residues" evidence="2">
    <location>
        <begin position="131"/>
        <end position="142"/>
    </location>
</feature>
<keyword evidence="1" id="KW-0175">Coiled coil</keyword>
<dbReference type="EMBL" id="OZ037950">
    <property type="protein sequence ID" value="CAL1712421.1"/>
    <property type="molecule type" value="Genomic_DNA"/>
</dbReference>
<dbReference type="Proteomes" id="UP001497453">
    <property type="component" value="Chromosome 7"/>
</dbReference>
<gene>
    <name evidence="4" type="ORF">GFSPODELE1_LOCUS8819</name>
</gene>
<dbReference type="PROSITE" id="PS00109">
    <property type="entry name" value="PROTEIN_KINASE_TYR"/>
    <property type="match status" value="1"/>
</dbReference>
<dbReference type="InterPro" id="IPR053235">
    <property type="entry name" value="Ser_Thr_kinase"/>
</dbReference>
<evidence type="ECO:0000313" key="5">
    <source>
        <dbReference type="Proteomes" id="UP001497453"/>
    </source>
</evidence>
<reference evidence="5" key="1">
    <citation type="submission" date="2024-04" db="EMBL/GenBank/DDBJ databases">
        <authorList>
            <person name="Shaw F."/>
            <person name="Minotto A."/>
        </authorList>
    </citation>
    <scope>NUCLEOTIDE SEQUENCE [LARGE SCALE GENOMIC DNA]</scope>
</reference>
<dbReference type="PROSITE" id="PS50011">
    <property type="entry name" value="PROTEIN_KINASE_DOM"/>
    <property type="match status" value="1"/>
</dbReference>
<feature type="compositionally biased region" description="Low complexity" evidence="2">
    <location>
        <begin position="62"/>
        <end position="71"/>
    </location>
</feature>
<evidence type="ECO:0000256" key="1">
    <source>
        <dbReference type="SAM" id="Coils"/>
    </source>
</evidence>
<feature type="region of interest" description="Disordered" evidence="2">
    <location>
        <begin position="1"/>
        <end position="38"/>
    </location>
</feature>
<proteinExistence type="predicted"/>
<dbReference type="InterPro" id="IPR011009">
    <property type="entry name" value="Kinase-like_dom_sf"/>
</dbReference>
<feature type="region of interest" description="Disordered" evidence="2">
    <location>
        <begin position="50"/>
        <end position="96"/>
    </location>
</feature>
<evidence type="ECO:0000313" key="4">
    <source>
        <dbReference type="EMBL" id="CAL1712421.1"/>
    </source>
</evidence>
<protein>
    <recommendedName>
        <fullName evidence="3">Protein kinase domain-containing protein</fullName>
    </recommendedName>
</protein>
<dbReference type="PANTHER" id="PTHR24361">
    <property type="entry name" value="MITOGEN-ACTIVATED KINASE KINASE KINASE"/>
    <property type="match status" value="1"/>
</dbReference>
<organism evidence="4 5">
    <name type="scientific">Somion occarium</name>
    <dbReference type="NCBI Taxonomy" id="3059160"/>
    <lineage>
        <taxon>Eukaryota</taxon>
        <taxon>Fungi</taxon>
        <taxon>Dikarya</taxon>
        <taxon>Basidiomycota</taxon>
        <taxon>Agaricomycotina</taxon>
        <taxon>Agaricomycetes</taxon>
        <taxon>Polyporales</taxon>
        <taxon>Cerrenaceae</taxon>
        <taxon>Somion</taxon>
    </lineage>
</organism>
<feature type="compositionally biased region" description="Polar residues" evidence="2">
    <location>
        <begin position="76"/>
        <end position="94"/>
    </location>
</feature>
<feature type="coiled-coil region" evidence="1">
    <location>
        <begin position="230"/>
        <end position="285"/>
    </location>
</feature>
<keyword evidence="5" id="KW-1185">Reference proteome</keyword>
<feature type="region of interest" description="Disordered" evidence="2">
    <location>
        <begin position="122"/>
        <end position="142"/>
    </location>
</feature>
<feature type="region of interest" description="Disordered" evidence="2">
    <location>
        <begin position="181"/>
        <end position="208"/>
    </location>
</feature>
<accession>A0ABP1DX98</accession>
<dbReference type="InterPro" id="IPR008266">
    <property type="entry name" value="Tyr_kinase_AS"/>
</dbReference>
<feature type="domain" description="Protein kinase" evidence="3">
    <location>
        <begin position="245"/>
        <end position="569"/>
    </location>
</feature>
<dbReference type="Pfam" id="PF00069">
    <property type="entry name" value="Pkinase"/>
    <property type="match status" value="1"/>
</dbReference>
<dbReference type="SUPFAM" id="SSF56112">
    <property type="entry name" value="Protein kinase-like (PK-like)"/>
    <property type="match status" value="1"/>
</dbReference>
<dbReference type="InterPro" id="IPR000719">
    <property type="entry name" value="Prot_kinase_dom"/>
</dbReference>